<evidence type="ECO:0000313" key="3">
    <source>
        <dbReference type="Proteomes" id="UP000637002"/>
    </source>
</evidence>
<organism evidence="2 3">
    <name type="scientific">Chelatococcus reniformis</name>
    <dbReference type="NCBI Taxonomy" id="1494448"/>
    <lineage>
        <taxon>Bacteria</taxon>
        <taxon>Pseudomonadati</taxon>
        <taxon>Pseudomonadota</taxon>
        <taxon>Alphaproteobacteria</taxon>
        <taxon>Hyphomicrobiales</taxon>
        <taxon>Chelatococcaceae</taxon>
        <taxon>Chelatococcus</taxon>
    </lineage>
</organism>
<comment type="caution">
    <text evidence="2">The sequence shown here is derived from an EMBL/GenBank/DDBJ whole genome shotgun (WGS) entry which is preliminary data.</text>
</comment>
<evidence type="ECO:0008006" key="4">
    <source>
        <dbReference type="Google" id="ProtNLM"/>
    </source>
</evidence>
<dbReference type="Proteomes" id="UP000637002">
    <property type="component" value="Unassembled WGS sequence"/>
</dbReference>
<evidence type="ECO:0000313" key="2">
    <source>
        <dbReference type="EMBL" id="GGC61974.1"/>
    </source>
</evidence>
<keyword evidence="3" id="KW-1185">Reference proteome</keyword>
<dbReference type="InterPro" id="IPR011660">
    <property type="entry name" value="VapB-like"/>
</dbReference>
<gene>
    <name evidence="2" type="ORF">GCM10010994_20740</name>
</gene>
<protein>
    <recommendedName>
        <fullName evidence="4">Antitoxin VapB</fullName>
    </recommendedName>
</protein>
<feature type="region of interest" description="Disordered" evidence="1">
    <location>
        <begin position="56"/>
        <end position="83"/>
    </location>
</feature>
<dbReference type="RefSeq" id="WP_188609067.1">
    <property type="nucleotide sequence ID" value="NZ_BMGG01000003.1"/>
</dbReference>
<reference evidence="2" key="1">
    <citation type="journal article" date="2014" name="Int. J. Syst. Evol. Microbiol.">
        <title>Complete genome sequence of Corynebacterium casei LMG S-19264T (=DSM 44701T), isolated from a smear-ripened cheese.</title>
        <authorList>
            <consortium name="US DOE Joint Genome Institute (JGI-PGF)"/>
            <person name="Walter F."/>
            <person name="Albersmeier A."/>
            <person name="Kalinowski J."/>
            <person name="Ruckert C."/>
        </authorList>
    </citation>
    <scope>NUCLEOTIDE SEQUENCE</scope>
    <source>
        <strain evidence="2">CGMCC 1.12919</strain>
    </source>
</reference>
<feature type="compositionally biased region" description="Basic and acidic residues" evidence="1">
    <location>
        <begin position="72"/>
        <end position="83"/>
    </location>
</feature>
<accession>A0A916U5Z9</accession>
<sequence>MALHINSATTERLALEVAELTGESVGEAVRKSLETRLVQARAAHNARVAAKMAQLRHMQDNDRRPGPLGIFTERDLDADRSTL</sequence>
<dbReference type="AlphaFoldDB" id="A0A916U5Z9"/>
<evidence type="ECO:0000256" key="1">
    <source>
        <dbReference type="SAM" id="MobiDB-lite"/>
    </source>
</evidence>
<dbReference type="Pfam" id="PF07704">
    <property type="entry name" value="PSK_trans_fac"/>
    <property type="match status" value="1"/>
</dbReference>
<reference evidence="2" key="2">
    <citation type="submission" date="2020-09" db="EMBL/GenBank/DDBJ databases">
        <authorList>
            <person name="Sun Q."/>
            <person name="Zhou Y."/>
        </authorList>
    </citation>
    <scope>NUCLEOTIDE SEQUENCE</scope>
    <source>
        <strain evidence="2">CGMCC 1.12919</strain>
    </source>
</reference>
<proteinExistence type="predicted"/>
<dbReference type="EMBL" id="BMGG01000003">
    <property type="protein sequence ID" value="GGC61974.1"/>
    <property type="molecule type" value="Genomic_DNA"/>
</dbReference>
<name>A0A916U5Z9_9HYPH</name>